<evidence type="ECO:0000313" key="2">
    <source>
        <dbReference type="EMBL" id="CBD35693.1"/>
    </source>
</evidence>
<reference evidence="3 4" key="2">
    <citation type="journal article" date="2013" name="Nature">
        <title>The zebrafish reference genome sequence and its relationship to the human genome.</title>
        <authorList>
            <consortium name="Genome Reference Consortium Zebrafish"/>
            <person name="Howe K."/>
            <person name="Clark M.D."/>
            <person name="Torroja C.F."/>
            <person name="Torrance J."/>
            <person name="Berthelot C."/>
            <person name="Muffato M."/>
            <person name="Collins J.E."/>
            <person name="Humphray S."/>
            <person name="McLaren K."/>
            <person name="Matthews L."/>
            <person name="McLaren S."/>
            <person name="Sealy I."/>
            <person name="Caccamo M."/>
            <person name="Churcher C."/>
            <person name="Scott C."/>
            <person name="Barrett J.C."/>
            <person name="Koch R."/>
            <person name="Rauch G.J."/>
            <person name="White S."/>
            <person name="Chow W."/>
            <person name="Kilian B."/>
            <person name="Quintais L.T."/>
            <person name="Guerra-Assuncao J.A."/>
            <person name="Zhou Y."/>
            <person name="Gu Y."/>
            <person name="Yen J."/>
            <person name="Vogel J.H."/>
            <person name="Eyre T."/>
            <person name="Redmond S."/>
            <person name="Banerjee R."/>
            <person name="Chi J."/>
            <person name="Fu B."/>
            <person name="Langley E."/>
            <person name="Maguire S.F."/>
            <person name="Laird G.K."/>
            <person name="Lloyd D."/>
            <person name="Kenyon E."/>
            <person name="Donaldson S."/>
            <person name="Sehra H."/>
            <person name="Almeida-King J."/>
            <person name="Loveland J."/>
            <person name="Trevanion S."/>
            <person name="Jones M."/>
            <person name="Quail M."/>
            <person name="Willey D."/>
            <person name="Hunt A."/>
            <person name="Burton J."/>
            <person name="Sims S."/>
            <person name="McLay K."/>
            <person name="Plumb B."/>
            <person name="Davis J."/>
            <person name="Clee C."/>
            <person name="Oliver K."/>
            <person name="Clark R."/>
            <person name="Riddle C."/>
            <person name="Elliot D."/>
            <person name="Eliott D."/>
            <person name="Threadgold G."/>
            <person name="Harden G."/>
            <person name="Ware D."/>
            <person name="Begum S."/>
            <person name="Mortimore B."/>
            <person name="Mortimer B."/>
            <person name="Kerry G."/>
            <person name="Heath P."/>
            <person name="Phillimore B."/>
            <person name="Tracey A."/>
            <person name="Corby N."/>
            <person name="Dunn M."/>
            <person name="Johnson C."/>
            <person name="Wood J."/>
            <person name="Clark S."/>
            <person name="Pelan S."/>
            <person name="Griffiths G."/>
            <person name="Smith M."/>
            <person name="Glithero R."/>
            <person name="Howden P."/>
            <person name="Barker N."/>
            <person name="Lloyd C."/>
            <person name="Stevens C."/>
            <person name="Harley J."/>
            <person name="Holt K."/>
            <person name="Panagiotidis G."/>
            <person name="Lovell J."/>
            <person name="Beasley H."/>
            <person name="Henderson C."/>
            <person name="Gordon D."/>
            <person name="Auger K."/>
            <person name="Wright D."/>
            <person name="Collins J."/>
            <person name="Raisen C."/>
            <person name="Dyer L."/>
            <person name="Leung K."/>
            <person name="Robertson L."/>
            <person name="Ambridge K."/>
            <person name="Leongamornlert D."/>
            <person name="McGuire S."/>
            <person name="Gilderthorp R."/>
            <person name="Griffiths C."/>
            <person name="Manthravadi D."/>
            <person name="Nichol S."/>
            <person name="Barker G."/>
            <person name="Whitehead S."/>
            <person name="Kay M."/>
            <person name="Brown J."/>
            <person name="Murnane C."/>
            <person name="Gray E."/>
            <person name="Humphries M."/>
            <person name="Sycamore N."/>
            <person name="Barker D."/>
            <person name="Saunders D."/>
            <person name="Wallis J."/>
            <person name="Babbage A."/>
            <person name="Hammond S."/>
            <person name="Mashreghi-Mohammadi M."/>
            <person name="Barr L."/>
            <person name="Martin S."/>
            <person name="Wray P."/>
            <person name="Ellington A."/>
            <person name="Matthews N."/>
            <person name="Ellwood M."/>
            <person name="Woodmansey R."/>
            <person name="Clark G."/>
            <person name="Cooper J."/>
            <person name="Cooper J."/>
            <person name="Tromans A."/>
            <person name="Grafham D."/>
            <person name="Skuce C."/>
            <person name="Pandian R."/>
            <person name="Andrews R."/>
            <person name="Harrison E."/>
            <person name="Kimberley A."/>
            <person name="Garnett J."/>
            <person name="Fosker N."/>
            <person name="Hall R."/>
            <person name="Garner P."/>
            <person name="Kelly D."/>
            <person name="Bird C."/>
            <person name="Palmer S."/>
            <person name="Gehring I."/>
            <person name="Berger A."/>
            <person name="Dooley C.M."/>
            <person name="Ersan-Urun Z."/>
            <person name="Eser C."/>
            <person name="Geiger H."/>
            <person name="Geisler M."/>
            <person name="Karotki L."/>
            <person name="Kirn A."/>
            <person name="Konantz J."/>
            <person name="Konantz M."/>
            <person name="Oberlander M."/>
            <person name="Rudolph-Geiger S."/>
            <person name="Teucke M."/>
            <person name="Lanz C."/>
            <person name="Raddatz G."/>
            <person name="Osoegawa K."/>
            <person name="Zhu B."/>
            <person name="Rapp A."/>
            <person name="Widaa S."/>
            <person name="Langford C."/>
            <person name="Yang F."/>
            <person name="Schuster S.C."/>
            <person name="Carter N.P."/>
            <person name="Harrow J."/>
            <person name="Ning Z."/>
            <person name="Herrero J."/>
            <person name="Searle S.M."/>
            <person name="Enright A."/>
            <person name="Geisler R."/>
            <person name="Plasterk R.H."/>
            <person name="Lee C."/>
            <person name="Westerfield M."/>
            <person name="de Jong P.J."/>
            <person name="Zon L.I."/>
            <person name="Postlethwait J.H."/>
            <person name="Nusslein-Volhard C."/>
            <person name="Hubbard T.J."/>
            <person name="Roest Crollius H."/>
            <person name="Rogers J."/>
            <person name="Stemple D.L."/>
        </authorList>
    </citation>
    <scope>NUCLEOTIDE SEQUENCE [LARGE SCALE GENOMIC DNA]</scope>
    <source>
        <strain evidence="3">Tuebingen</strain>
    </source>
</reference>
<dbReference type="RefSeq" id="NP_001181917.1">
    <property type="nucleotide sequence ID" value="NM_001194988.1"/>
</dbReference>
<dbReference type="GO" id="GO:0005886">
    <property type="term" value="C:plasma membrane"/>
    <property type="evidence" value="ECO:0000314"/>
    <property type="project" value="ZFIN"/>
</dbReference>
<dbReference type="GO" id="GO:0007186">
    <property type="term" value="P:G protein-coupled receptor signaling pathway"/>
    <property type="evidence" value="ECO:0000314"/>
    <property type="project" value="ZFIN"/>
</dbReference>
<gene>
    <name evidence="3 5 6" type="primary">rltgr</name>
    <name evidence="2 5" type="synonym">rl-TGR</name>
</gene>
<accession>A0A8M1NW29</accession>
<proteinExistence type="evidence at transcript level"/>
<keyword evidence="1" id="KW-0472">Membrane</keyword>
<dbReference type="EMBL" id="BX248126">
    <property type="status" value="NOT_ANNOTATED_CDS"/>
    <property type="molecule type" value="Genomic_DNA"/>
</dbReference>
<keyword evidence="1" id="KW-1133">Transmembrane helix</keyword>
<evidence type="ECO:0000313" key="5">
    <source>
        <dbReference type="RefSeq" id="NP_001181917.1"/>
    </source>
</evidence>
<keyword evidence="1" id="KW-0812">Transmembrane</keyword>
<keyword evidence="2" id="KW-0675">Receptor</keyword>
<reference evidence="5" key="4">
    <citation type="journal article" date="2017" name="Sci. Rep.">
        <title>Zebrafish aversive taste co-receptor is expressed in both chemo- and mechanosensory cells and plays a role in lateral line development.</title>
        <authorList>
            <person name="Mojib N."/>
            <person name="Xu J."/>
            <person name="Bartolek Z."/>
            <person name="Imhoff B."/>
            <person name="McCarty N.A."/>
            <person name="Shin C.H."/>
            <person name="Kubanek J."/>
        </authorList>
    </citation>
    <scope>NUCLEOTIDE SEQUENCE</scope>
</reference>
<dbReference type="Ensembl" id="ENSDART00000152487.2">
    <property type="protein sequence ID" value="ENSDARP00000126766.1"/>
    <property type="gene ID" value="ENSDARG00000096533.2"/>
</dbReference>
<feature type="transmembrane region" description="Helical" evidence="1">
    <location>
        <begin position="12"/>
        <end position="31"/>
    </location>
</feature>
<evidence type="ECO:0000313" key="4">
    <source>
        <dbReference type="Proteomes" id="UP000000437"/>
    </source>
</evidence>
<organism evidence="2">
    <name type="scientific">Danio rerio</name>
    <name type="common">Zebrafish</name>
    <name type="synonym">Brachydanio rerio</name>
    <dbReference type="NCBI Taxonomy" id="7955"/>
    <lineage>
        <taxon>Eukaryota</taxon>
        <taxon>Metazoa</taxon>
        <taxon>Chordata</taxon>
        <taxon>Craniata</taxon>
        <taxon>Vertebrata</taxon>
        <taxon>Euteleostomi</taxon>
        <taxon>Actinopterygii</taxon>
        <taxon>Neopterygii</taxon>
        <taxon>Teleostei</taxon>
        <taxon>Ostariophysi</taxon>
        <taxon>Cypriniformes</taxon>
        <taxon>Danionidae</taxon>
        <taxon>Danioninae</taxon>
        <taxon>Danio</taxon>
    </lineage>
</organism>
<dbReference type="HOGENOM" id="CLU_2346045_0_0_1"/>
<dbReference type="STRING" id="7955.ENSDARP00000126766"/>
<dbReference type="PaxDb" id="7955-ENSDARP00000126766"/>
<evidence type="ECO:0000313" key="6">
    <source>
        <dbReference type="ZFIN" id="ZDB-GENE-100727-4"/>
    </source>
</evidence>
<dbReference type="EMBL" id="FN547414">
    <property type="protein sequence ID" value="CBD35693.1"/>
    <property type="molecule type" value="mRNA"/>
</dbReference>
<dbReference type="Bgee" id="ENSDARG00000096533">
    <property type="expression patterns" value="Expressed in liver and 20 other cell types or tissues"/>
</dbReference>
<dbReference type="CTD" id="100499491"/>
<dbReference type="ZFIN" id="ZDB-GENE-100727-4">
    <property type="gene designation" value="rltgr"/>
</dbReference>
<name>D7FB54_DANRE</name>
<dbReference type="GeneID" id="100499491"/>
<dbReference type="GO" id="GO:0005902">
    <property type="term" value="C:microvillus"/>
    <property type="evidence" value="ECO:0000314"/>
    <property type="project" value="ZFIN"/>
</dbReference>
<reference evidence="5" key="5">
    <citation type="submission" date="2025-04" db="UniProtKB">
        <authorList>
            <consortium name="RefSeq"/>
        </authorList>
    </citation>
    <scope>IDENTIFICATION</scope>
</reference>
<dbReference type="GO" id="GO:0034220">
    <property type="term" value="P:monoatomic ion transmembrane transport"/>
    <property type="evidence" value="ECO:0007669"/>
    <property type="project" value="GOC"/>
</dbReference>
<sequence>MYLDIIDMVETCLFSSFAIFSKIFPGLLLIFSPHHAFCIWGNMRALLKYTWTHFFVKYEDALKVTVLKFVKHLELIFIPEFQLCLYELCFSITDCLK</sequence>
<dbReference type="GO" id="GO:0048882">
    <property type="term" value="P:lateral line development"/>
    <property type="evidence" value="ECO:0000315"/>
    <property type="project" value="ZFIN"/>
</dbReference>
<dbReference type="KEGG" id="dre:100499491"/>
<protein>
    <submittedName>
        <fullName evidence="2 3">RAMP-like triterpene glycoside receptor</fullName>
    </submittedName>
</protein>
<keyword evidence="4" id="KW-1185">Reference proteome</keyword>
<dbReference type="Proteomes" id="UP000000437">
    <property type="component" value="Chromosome 12"/>
</dbReference>
<accession>D7FB54</accession>
<dbReference type="AlphaFoldDB" id="D7FB54"/>
<dbReference type="AGR" id="ZFIN:ZDB-GENE-100727-4"/>
<reference evidence="3" key="3">
    <citation type="submission" date="2013-05" db="UniProtKB">
        <authorList>
            <consortium name="Ensembl"/>
        </authorList>
    </citation>
    <scope>IDENTIFICATION</scope>
    <source>
        <strain evidence="3">Tuebingen</strain>
    </source>
</reference>
<evidence type="ECO:0000313" key="3">
    <source>
        <dbReference type="Ensembl" id="ENSDARP00000126766"/>
    </source>
</evidence>
<reference evidence="2 5" key="1">
    <citation type="journal article" date="2010" name="Proc. Natl. Acad. Sci. U.S.A.">
        <title>Identification of RL-TGR, a coreceptor involved in aversive chemical signaling.</title>
        <authorList>
            <person name="Cohen S.P."/>
            <person name="Haack K.K."/>
            <person name="Halstead-Nussloch G.E."/>
            <person name="Bernard K.F."/>
            <person name="Hatt H."/>
            <person name="Kubanek J."/>
            <person name="McCarty N.A."/>
        </authorList>
    </citation>
    <scope>NUCLEOTIDE SEQUENCE</scope>
    <source>
        <tissue evidence="2">Whole body</tissue>
    </source>
</reference>
<evidence type="ECO:0000256" key="1">
    <source>
        <dbReference type="SAM" id="Phobius"/>
    </source>
</evidence>